<dbReference type="GO" id="GO:0006913">
    <property type="term" value="P:nucleocytoplasmic transport"/>
    <property type="evidence" value="ECO:0007669"/>
    <property type="project" value="TreeGrafter"/>
</dbReference>
<dbReference type="GO" id="GO:0005829">
    <property type="term" value="C:cytosol"/>
    <property type="evidence" value="ECO:0007669"/>
    <property type="project" value="TreeGrafter"/>
</dbReference>
<sequence length="340" mass="38340">MKECKDRDQTIAQIPHEILVNHIFIYLEGLELFLMTRKVCFTWNELITKHDIIQSLNIKSSGSSETHEKGSERGITLVAHLSRNLKKCESFYQCANSGLFSNVSTLVLSGLYIGIVRPKTEMISSTFVPSYPGKTIVSRGYIKTRNATMVGSEDEFEGGSVLKFMPKLKHLNLSGDNIGDERNNWVQDVTSQQIQYLDLSGNDFGLMTCQHLTHSIELRHVQYLNLNNNSITEACCTCLAKASFKSLKVLKLANNQVTNAGLYTLCESSSIVDTLEHLDISSNEITDVACHELASGRFQMKHLTLFHMRHNDAITPTTKTMLLQHRQHISPKLSEENFKL</sequence>
<name>A0AA88GZP4_NAELO</name>
<dbReference type="GO" id="GO:0048471">
    <property type="term" value="C:perinuclear region of cytoplasm"/>
    <property type="evidence" value="ECO:0007669"/>
    <property type="project" value="TreeGrafter"/>
</dbReference>
<gene>
    <name evidence="4" type="ORF">C9374_000048</name>
</gene>
<evidence type="ECO:0000256" key="3">
    <source>
        <dbReference type="ARBA" id="ARBA00022737"/>
    </source>
</evidence>
<proteinExistence type="predicted"/>
<dbReference type="Proteomes" id="UP000816034">
    <property type="component" value="Unassembled WGS sequence"/>
</dbReference>
<dbReference type="PANTHER" id="PTHR24113:SF12">
    <property type="entry name" value="RAN GTPASE-ACTIVATING PROTEIN 1"/>
    <property type="match status" value="1"/>
</dbReference>
<evidence type="ECO:0008006" key="6">
    <source>
        <dbReference type="Google" id="ProtNLM"/>
    </source>
</evidence>
<dbReference type="RefSeq" id="XP_044552601.1">
    <property type="nucleotide sequence ID" value="XM_044694478.1"/>
</dbReference>
<evidence type="ECO:0000256" key="2">
    <source>
        <dbReference type="ARBA" id="ARBA00022614"/>
    </source>
</evidence>
<dbReference type="GO" id="GO:0031267">
    <property type="term" value="F:small GTPase binding"/>
    <property type="evidence" value="ECO:0007669"/>
    <property type="project" value="TreeGrafter"/>
</dbReference>
<organism evidence="4 5">
    <name type="scientific">Naegleria lovaniensis</name>
    <name type="common">Amoeba</name>
    <dbReference type="NCBI Taxonomy" id="51637"/>
    <lineage>
        <taxon>Eukaryota</taxon>
        <taxon>Discoba</taxon>
        <taxon>Heterolobosea</taxon>
        <taxon>Tetramitia</taxon>
        <taxon>Eutetramitia</taxon>
        <taxon>Vahlkampfiidae</taxon>
        <taxon>Naegleria</taxon>
    </lineage>
</organism>
<comment type="caution">
    <text evidence="4">The sequence shown here is derived from an EMBL/GenBank/DDBJ whole genome shotgun (WGS) entry which is preliminary data.</text>
</comment>
<dbReference type="AlphaFoldDB" id="A0AA88GZP4"/>
<keyword evidence="1" id="KW-0343">GTPase activation</keyword>
<dbReference type="GeneID" id="68092510"/>
<dbReference type="SMART" id="SM00368">
    <property type="entry name" value="LRR_RI"/>
    <property type="match status" value="4"/>
</dbReference>
<dbReference type="InterPro" id="IPR027038">
    <property type="entry name" value="RanGap"/>
</dbReference>
<evidence type="ECO:0000313" key="4">
    <source>
        <dbReference type="EMBL" id="KAG2388609.1"/>
    </source>
</evidence>
<reference evidence="4 5" key="1">
    <citation type="journal article" date="2018" name="BMC Genomics">
        <title>The genome of Naegleria lovaniensis, the basis for a comparative approach to unravel pathogenicity factors of the human pathogenic amoeba N. fowleri.</title>
        <authorList>
            <person name="Liechti N."/>
            <person name="Schurch N."/>
            <person name="Bruggmann R."/>
            <person name="Wittwer M."/>
        </authorList>
    </citation>
    <scope>NUCLEOTIDE SEQUENCE [LARGE SCALE GENOMIC DNA]</scope>
    <source>
        <strain evidence="4 5">ATCC 30569</strain>
    </source>
</reference>
<accession>A0AA88GZP4</accession>
<dbReference type="InterPro" id="IPR032675">
    <property type="entry name" value="LRR_dom_sf"/>
</dbReference>
<dbReference type="Gene3D" id="3.80.10.10">
    <property type="entry name" value="Ribonuclease Inhibitor"/>
    <property type="match status" value="1"/>
</dbReference>
<dbReference type="EMBL" id="PYSW02000009">
    <property type="protein sequence ID" value="KAG2388609.1"/>
    <property type="molecule type" value="Genomic_DNA"/>
</dbReference>
<dbReference type="InterPro" id="IPR001611">
    <property type="entry name" value="Leu-rich_rpt"/>
</dbReference>
<keyword evidence="2" id="KW-0433">Leucine-rich repeat</keyword>
<dbReference type="GO" id="GO:0005634">
    <property type="term" value="C:nucleus"/>
    <property type="evidence" value="ECO:0007669"/>
    <property type="project" value="TreeGrafter"/>
</dbReference>
<keyword evidence="5" id="KW-1185">Reference proteome</keyword>
<dbReference type="Pfam" id="PF13516">
    <property type="entry name" value="LRR_6"/>
    <property type="match status" value="2"/>
</dbReference>
<dbReference type="PANTHER" id="PTHR24113">
    <property type="entry name" value="RAN GTPASE-ACTIVATING PROTEIN 1"/>
    <property type="match status" value="1"/>
</dbReference>
<evidence type="ECO:0000313" key="5">
    <source>
        <dbReference type="Proteomes" id="UP000816034"/>
    </source>
</evidence>
<evidence type="ECO:0000256" key="1">
    <source>
        <dbReference type="ARBA" id="ARBA00022468"/>
    </source>
</evidence>
<dbReference type="GO" id="GO:0005096">
    <property type="term" value="F:GTPase activator activity"/>
    <property type="evidence" value="ECO:0007669"/>
    <property type="project" value="UniProtKB-KW"/>
</dbReference>
<dbReference type="SUPFAM" id="SSF52047">
    <property type="entry name" value="RNI-like"/>
    <property type="match status" value="1"/>
</dbReference>
<protein>
    <recommendedName>
        <fullName evidence="6">F-box domain-containing protein</fullName>
    </recommendedName>
</protein>
<keyword evidence="3" id="KW-0677">Repeat</keyword>